<dbReference type="Proteomes" id="UP000027441">
    <property type="component" value="Unassembled WGS sequence"/>
</dbReference>
<proteinExistence type="predicted"/>
<comment type="caution">
    <text evidence="1">The sequence shown here is derived from an EMBL/GenBank/DDBJ whole genome shotgun (WGS) entry which is preliminary data.</text>
</comment>
<dbReference type="AlphaFoldDB" id="A0A837AE91"/>
<organism evidence="1 2">
    <name type="scientific">Glaesserella parasuis HPS9</name>
    <dbReference type="NCBI Taxonomy" id="1450513"/>
    <lineage>
        <taxon>Bacteria</taxon>
        <taxon>Pseudomonadati</taxon>
        <taxon>Pseudomonadota</taxon>
        <taxon>Gammaproteobacteria</taxon>
        <taxon>Pasteurellales</taxon>
        <taxon>Pasteurellaceae</taxon>
        <taxon>Glaesserella</taxon>
    </lineage>
</organism>
<sequence length="105" mass="12091">MSTLLSSFFLSGCLSPELPKCDDKEVKSLLGQIFNDSFKKMYGDYIRFIDSKNASEKGFNKEKKIRVCSADIIVSYGSEARIIYNIQWENEKKGIYQVKIVNMEE</sequence>
<gene>
    <name evidence="1" type="ORF">HPS9_11160</name>
</gene>
<protein>
    <submittedName>
        <fullName evidence="1">Uncharacterized protein</fullName>
    </submittedName>
</protein>
<evidence type="ECO:0000313" key="2">
    <source>
        <dbReference type="Proteomes" id="UP000027441"/>
    </source>
</evidence>
<dbReference type="RefSeq" id="WP_035492441.1">
    <property type="nucleotide sequence ID" value="NZ_JDSN01000179.1"/>
</dbReference>
<dbReference type="EMBL" id="JDSN01000179">
    <property type="protein sequence ID" value="KDB44300.1"/>
    <property type="molecule type" value="Genomic_DNA"/>
</dbReference>
<name>A0A837AE91_GLAPU</name>
<evidence type="ECO:0000313" key="1">
    <source>
        <dbReference type="EMBL" id="KDB44300.1"/>
    </source>
</evidence>
<reference evidence="1 2" key="1">
    <citation type="submission" date="2014-02" db="EMBL/GenBank/DDBJ databases">
        <title>Comparative genomics of Haemophilus parasuis isolated from pig lungs.</title>
        <authorList>
            <person name="Kittichotirat W."/>
            <person name="Bumgarner R.E."/>
            <person name="Lawrence P."/>
        </authorList>
    </citation>
    <scope>NUCLEOTIDE SEQUENCE [LARGE SCALE GENOMIC DNA]</scope>
    <source>
        <strain evidence="1 2">HPS9</strain>
    </source>
</reference>
<accession>A0A837AE91</accession>